<accession>A0ABV9VF30</accession>
<evidence type="ECO:0000313" key="2">
    <source>
        <dbReference type="Proteomes" id="UP001595908"/>
    </source>
</evidence>
<name>A0ABV9VF30_STRAZ</name>
<evidence type="ECO:0000313" key="1">
    <source>
        <dbReference type="EMBL" id="MFC4982574.1"/>
    </source>
</evidence>
<reference evidence="2" key="1">
    <citation type="journal article" date="2019" name="Int. J. Syst. Evol. Microbiol.">
        <title>The Global Catalogue of Microorganisms (GCM) 10K type strain sequencing project: providing services to taxonomists for standard genome sequencing and annotation.</title>
        <authorList>
            <consortium name="The Broad Institute Genomics Platform"/>
            <consortium name="The Broad Institute Genome Sequencing Center for Infectious Disease"/>
            <person name="Wu L."/>
            <person name="Ma J."/>
        </authorList>
    </citation>
    <scope>NUCLEOTIDE SEQUENCE [LARGE SCALE GENOMIC DNA]</scope>
    <source>
        <strain evidence="2">ICMP 257</strain>
    </source>
</reference>
<dbReference type="EMBL" id="JBHSJE010000011">
    <property type="protein sequence ID" value="MFC4982574.1"/>
    <property type="molecule type" value="Genomic_DNA"/>
</dbReference>
<dbReference type="RefSeq" id="WP_078598282.1">
    <property type="nucleotide sequence ID" value="NZ_JBHSXG010000012.1"/>
</dbReference>
<keyword evidence="2" id="KW-1185">Reference proteome</keyword>
<gene>
    <name evidence="1" type="ORF">ACFPL4_30240</name>
</gene>
<proteinExistence type="predicted"/>
<dbReference type="Proteomes" id="UP001595908">
    <property type="component" value="Unassembled WGS sequence"/>
</dbReference>
<protein>
    <submittedName>
        <fullName evidence="1">Uncharacterized protein</fullName>
    </submittedName>
</protein>
<organism evidence="1 2">
    <name type="scientific">Streptomyces atroolivaceus</name>
    <dbReference type="NCBI Taxonomy" id="66869"/>
    <lineage>
        <taxon>Bacteria</taxon>
        <taxon>Bacillati</taxon>
        <taxon>Actinomycetota</taxon>
        <taxon>Actinomycetes</taxon>
        <taxon>Kitasatosporales</taxon>
        <taxon>Streptomycetaceae</taxon>
        <taxon>Streptomyces</taxon>
    </lineage>
</organism>
<dbReference type="GeneID" id="31238060"/>
<comment type="caution">
    <text evidence="1">The sequence shown here is derived from an EMBL/GenBank/DDBJ whole genome shotgun (WGS) entry which is preliminary data.</text>
</comment>
<sequence>MWAEVDLIDWAALRHNYGSAADVPGLLRRCAGPDPEDAERLPQDGRTDIAAVLRHTGRDCLRPLRTLGLT</sequence>